<dbReference type="SUPFAM" id="SSF55166">
    <property type="entry name" value="Hedgehog/DD-peptidase"/>
    <property type="match status" value="1"/>
</dbReference>
<dbReference type="InterPro" id="IPR036365">
    <property type="entry name" value="PGBD-like_sf"/>
</dbReference>
<dbReference type="AlphaFoldDB" id="A0A2U8PLZ5"/>
<feature type="coiled-coil region" evidence="1">
    <location>
        <begin position="177"/>
        <end position="204"/>
    </location>
</feature>
<dbReference type="Gene3D" id="1.10.101.10">
    <property type="entry name" value="PGBD-like superfamily/PGBD"/>
    <property type="match status" value="1"/>
</dbReference>
<dbReference type="KEGG" id="brq:CIT40_01130"/>
<protein>
    <recommendedName>
        <fullName evidence="6">Peptidoglycan-binding protein</fullName>
    </recommendedName>
</protein>
<dbReference type="Pfam" id="PF01471">
    <property type="entry name" value="PG_binding_1"/>
    <property type="match status" value="1"/>
</dbReference>
<keyword evidence="1" id="KW-0175">Coiled coil</keyword>
<dbReference type="InterPro" id="IPR036366">
    <property type="entry name" value="PGBDSf"/>
</dbReference>
<evidence type="ECO:0000313" key="4">
    <source>
        <dbReference type="EMBL" id="AWL98759.1"/>
    </source>
</evidence>
<proteinExistence type="predicted"/>
<dbReference type="SUPFAM" id="SSF53955">
    <property type="entry name" value="Lysozyme-like"/>
    <property type="match status" value="1"/>
</dbReference>
<dbReference type="InterPro" id="IPR009045">
    <property type="entry name" value="Zn_M74/Hedgehog-like"/>
</dbReference>
<dbReference type="EMBL" id="CP029426">
    <property type="protein sequence ID" value="AWL98759.1"/>
    <property type="molecule type" value="Genomic_DNA"/>
</dbReference>
<dbReference type="InterPro" id="IPR039561">
    <property type="entry name" value="Peptidase_M15C"/>
</dbReference>
<evidence type="ECO:0008006" key="6">
    <source>
        <dbReference type="Google" id="ProtNLM"/>
    </source>
</evidence>
<evidence type="ECO:0000256" key="1">
    <source>
        <dbReference type="SAM" id="Coils"/>
    </source>
</evidence>
<reference evidence="4 5" key="2">
    <citation type="journal article" date="2019" name="Int. J. Syst. Evol. Microbiol.">
        <title>Description and complete genome sequence of Bradyrhizobium amphicarpaeae sp. nov., harbouring photosystem and nitrogen-fixation genes.</title>
        <authorList>
            <person name="Bromfield E.S.P."/>
            <person name="Cloutier S."/>
            <person name="Nguyen H.D.T."/>
        </authorList>
    </citation>
    <scope>NUCLEOTIDE SEQUENCE [LARGE SCALE GENOMIC DNA]</scope>
    <source>
        <strain evidence="4 5">39S1MB</strain>
    </source>
</reference>
<evidence type="ECO:0000259" key="2">
    <source>
        <dbReference type="Pfam" id="PF01471"/>
    </source>
</evidence>
<reference evidence="4 5" key="1">
    <citation type="journal article" date="2017" name="Syst. Appl. Microbiol.">
        <title>Soybeans inoculated with root zone soils of Canadian native legumes harbour diverse and novel Bradyrhizobium spp. that possess agricultural potential.</title>
        <authorList>
            <person name="Bromfield E.S.P."/>
            <person name="Cloutier S."/>
            <person name="Tambong J.T."/>
            <person name="Tran Thi T.V."/>
        </authorList>
    </citation>
    <scope>NUCLEOTIDE SEQUENCE [LARGE SCALE GENOMIC DNA]</scope>
    <source>
        <strain evidence="4 5">39S1MB</strain>
    </source>
</reference>
<feature type="domain" description="Peptidoglycan binding-like" evidence="2">
    <location>
        <begin position="301"/>
        <end position="354"/>
    </location>
</feature>
<dbReference type="Gene3D" id="3.30.1380.10">
    <property type="match status" value="1"/>
</dbReference>
<gene>
    <name evidence="4" type="ORF">CIT40_01130</name>
</gene>
<dbReference type="InterPro" id="IPR002477">
    <property type="entry name" value="Peptidoglycan-bd-like"/>
</dbReference>
<evidence type="ECO:0000259" key="3">
    <source>
        <dbReference type="Pfam" id="PF13539"/>
    </source>
</evidence>
<keyword evidence="5" id="KW-1185">Reference proteome</keyword>
<sequence length="559" mass="61194">MACLEAGAQPVYDATSLMLSDESHKEPRRLIVADCGGLWMSTPADRQRMAASILSFEARRDKQGRLTVYKLPSDDGGGTYEVAGINERFHPEEARMLADLIEAGQFQEAERRACEIIATYTDGVSTWSKTPAIECYLRDCCFNRGPRGAARILQRALGVPDSGVIDAAGRTLVADREDDTLELLQDLRTAREQYERDVAKRNETSKFWKGLINRWNNALNVAKSFITSSSEEIDVTDTQIESPNVIPQARGFSATRAATNAMVMSGGGVAMEIVPVAEAPALSPGESTRPVTLRALRLGSQGPLVKAWQSFLQGQHFDPGGLDGEFGDKTQAATSAFQAANGLTSDGVAGRQTIIKAMQLGFELIEEPASDMTGSNFPPRPDFPPLENTAARQAVFGAFNFVADPRPDNRENIRILGTWERDNIVSVPIPQLRKALGAQAPASMRFHKLAAGQLKALWEDWERANLLDRILSYDGSFVPRFIRGSTTQLSNHAFGSAFDINADENPLGARPVLVGHRGSVRELVSIANRHGFYWGGHFGSRPDGMHFEIAFIQRSNEIA</sequence>
<dbReference type="GO" id="GO:0008233">
    <property type="term" value="F:peptidase activity"/>
    <property type="evidence" value="ECO:0007669"/>
    <property type="project" value="InterPro"/>
</dbReference>
<dbReference type="Proteomes" id="UP000215884">
    <property type="component" value="Chromosome"/>
</dbReference>
<evidence type="ECO:0000313" key="5">
    <source>
        <dbReference type="Proteomes" id="UP000215884"/>
    </source>
</evidence>
<name>A0A2U8PLZ5_9BRAD</name>
<organism evidence="4 5">
    <name type="scientific">Bradyrhizobium amphicarpaeae</name>
    <dbReference type="NCBI Taxonomy" id="1404768"/>
    <lineage>
        <taxon>Bacteria</taxon>
        <taxon>Pseudomonadati</taxon>
        <taxon>Pseudomonadota</taxon>
        <taxon>Alphaproteobacteria</taxon>
        <taxon>Hyphomicrobiales</taxon>
        <taxon>Nitrobacteraceae</taxon>
        <taxon>Bradyrhizobium</taxon>
    </lineage>
</organism>
<feature type="domain" description="Peptidase M15C" evidence="3">
    <location>
        <begin position="484"/>
        <end position="549"/>
    </location>
</feature>
<accession>A0A2U8PLZ5</accession>
<dbReference type="InterPro" id="IPR023346">
    <property type="entry name" value="Lysozyme-like_dom_sf"/>
</dbReference>
<dbReference type="Gene3D" id="1.20.141.10">
    <property type="entry name" value="Chitosanase, subunit A, domain 1"/>
    <property type="match status" value="1"/>
</dbReference>
<dbReference type="OrthoDB" id="9799970at2"/>
<dbReference type="SUPFAM" id="SSF47090">
    <property type="entry name" value="PGBD-like"/>
    <property type="match status" value="1"/>
</dbReference>
<dbReference type="Pfam" id="PF13539">
    <property type="entry name" value="Peptidase_M15_4"/>
    <property type="match status" value="1"/>
</dbReference>